<evidence type="ECO:0000256" key="3">
    <source>
        <dbReference type="ARBA" id="ARBA00023274"/>
    </source>
</evidence>
<organism evidence="5 6">
    <name type="scientific">Seiridium cardinale</name>
    <dbReference type="NCBI Taxonomy" id="138064"/>
    <lineage>
        <taxon>Eukaryota</taxon>
        <taxon>Fungi</taxon>
        <taxon>Dikarya</taxon>
        <taxon>Ascomycota</taxon>
        <taxon>Pezizomycotina</taxon>
        <taxon>Sordariomycetes</taxon>
        <taxon>Xylariomycetidae</taxon>
        <taxon>Amphisphaeriales</taxon>
        <taxon>Sporocadaceae</taxon>
        <taxon>Seiridium</taxon>
    </lineage>
</organism>
<dbReference type="Gene3D" id="1.10.1620.10">
    <property type="entry name" value="Ribosomal protein L39e"/>
    <property type="match status" value="1"/>
</dbReference>
<proteinExistence type="inferred from homology"/>
<evidence type="ECO:0000313" key="6">
    <source>
        <dbReference type="Proteomes" id="UP001465668"/>
    </source>
</evidence>
<dbReference type="PANTHER" id="PTHR19970">
    <property type="entry name" value="RIBOSOMAL PROTEIN L39E"/>
    <property type="match status" value="1"/>
</dbReference>
<gene>
    <name evidence="5" type="ORF">SCAR479_04007</name>
</gene>
<keyword evidence="3" id="KW-0687">Ribonucleoprotein</keyword>
<evidence type="ECO:0000313" key="5">
    <source>
        <dbReference type="EMBL" id="KAK9779140.1"/>
    </source>
</evidence>
<accession>A0ABR2Y014</accession>
<evidence type="ECO:0000256" key="4">
    <source>
        <dbReference type="ARBA" id="ARBA00035234"/>
    </source>
</evidence>
<reference evidence="5 6" key="1">
    <citation type="submission" date="2024-02" db="EMBL/GenBank/DDBJ databases">
        <title>First draft genome assembly of two strains of Seiridium cardinale.</title>
        <authorList>
            <person name="Emiliani G."/>
            <person name="Scali E."/>
        </authorList>
    </citation>
    <scope>NUCLEOTIDE SEQUENCE [LARGE SCALE GENOMIC DNA]</scope>
    <source>
        <strain evidence="5 6">BM-138-000479</strain>
    </source>
</reference>
<dbReference type="InterPro" id="IPR000077">
    <property type="entry name" value="Ribosomal_eL39"/>
</dbReference>
<dbReference type="InterPro" id="IPR023626">
    <property type="entry name" value="Ribosomal_eL39_dom_sf"/>
</dbReference>
<dbReference type="Pfam" id="PF00832">
    <property type="entry name" value="Ribosomal_L39"/>
    <property type="match status" value="1"/>
</dbReference>
<sequence length="100" mass="11672">MPSHKSFRTKVKLAKAQKQNRPIPQWIRLRTGNTIRWRSEQGLTGCKQIQRQEKALAQDSSRYLDAERDFPLPRPAFTLTTRHLVCPHDTPPILGLSLWR</sequence>
<evidence type="ECO:0000256" key="1">
    <source>
        <dbReference type="ARBA" id="ARBA00009339"/>
    </source>
</evidence>
<dbReference type="PANTHER" id="PTHR19970:SF0">
    <property type="entry name" value="LARGE RIBOSOMAL SUBUNIT PROTEIN EL39"/>
    <property type="match status" value="1"/>
</dbReference>
<protein>
    <recommendedName>
        <fullName evidence="4">Large ribosomal subunit protein eL39</fullName>
    </recommendedName>
</protein>
<comment type="similarity">
    <text evidence="1">Belongs to the eukaryotic ribosomal protein eL39 family.</text>
</comment>
<comment type="caution">
    <text evidence="5">The sequence shown here is derived from an EMBL/GenBank/DDBJ whole genome shotgun (WGS) entry which is preliminary data.</text>
</comment>
<keyword evidence="2" id="KW-0689">Ribosomal protein</keyword>
<evidence type="ECO:0000256" key="2">
    <source>
        <dbReference type="ARBA" id="ARBA00022980"/>
    </source>
</evidence>
<dbReference type="EMBL" id="JARVKM010000012">
    <property type="protein sequence ID" value="KAK9779140.1"/>
    <property type="molecule type" value="Genomic_DNA"/>
</dbReference>
<dbReference type="Proteomes" id="UP001465668">
    <property type="component" value="Unassembled WGS sequence"/>
</dbReference>
<name>A0ABR2Y014_9PEZI</name>
<dbReference type="SUPFAM" id="SSF48662">
    <property type="entry name" value="Ribosomal protein L39e"/>
    <property type="match status" value="1"/>
</dbReference>
<keyword evidence="6" id="KW-1185">Reference proteome</keyword>